<feature type="region of interest" description="Disordered" evidence="1">
    <location>
        <begin position="663"/>
        <end position="741"/>
    </location>
</feature>
<dbReference type="GO" id="GO:0015074">
    <property type="term" value="P:DNA integration"/>
    <property type="evidence" value="ECO:0007669"/>
    <property type="project" value="InterPro"/>
</dbReference>
<dbReference type="CDD" id="cd09279">
    <property type="entry name" value="RNase_HI_like"/>
    <property type="match status" value="1"/>
</dbReference>
<dbReference type="Pfam" id="PF00665">
    <property type="entry name" value="rve"/>
    <property type="match status" value="1"/>
</dbReference>
<gene>
    <name evidence="3" type="ORF">CAMPLR22A2D_LOCUS1206</name>
</gene>
<dbReference type="InterPro" id="IPR041577">
    <property type="entry name" value="RT_RNaseH_2"/>
</dbReference>
<dbReference type="CDD" id="cd01647">
    <property type="entry name" value="RT_LTR"/>
    <property type="match status" value="1"/>
</dbReference>
<evidence type="ECO:0000256" key="1">
    <source>
        <dbReference type="SAM" id="MobiDB-lite"/>
    </source>
</evidence>
<dbReference type="Gene3D" id="3.30.70.270">
    <property type="match status" value="2"/>
</dbReference>
<dbReference type="PANTHER" id="PTHR48475">
    <property type="entry name" value="RIBONUCLEASE H"/>
    <property type="match status" value="1"/>
</dbReference>
<dbReference type="InterPro" id="IPR043502">
    <property type="entry name" value="DNA/RNA_pol_sf"/>
</dbReference>
<name>A0A7H4LDB8_WHEAT</name>
<accession>A0A7H4LDB8</accession>
<dbReference type="PROSITE" id="PS50994">
    <property type="entry name" value="INTEGRASE"/>
    <property type="match status" value="1"/>
</dbReference>
<dbReference type="InterPro" id="IPR036397">
    <property type="entry name" value="RNaseH_sf"/>
</dbReference>
<proteinExistence type="predicted"/>
<feature type="compositionally biased region" description="Low complexity" evidence="1">
    <location>
        <begin position="714"/>
        <end position="728"/>
    </location>
</feature>
<dbReference type="Gene3D" id="1.10.340.70">
    <property type="match status" value="1"/>
</dbReference>
<dbReference type="SUPFAM" id="SSF53098">
    <property type="entry name" value="Ribonuclease H-like"/>
    <property type="match status" value="2"/>
</dbReference>
<dbReference type="InterPro" id="IPR001584">
    <property type="entry name" value="Integrase_cat-core"/>
</dbReference>
<dbReference type="InterPro" id="IPR000477">
    <property type="entry name" value="RT_dom"/>
</dbReference>
<reference evidence="3 4" key="1">
    <citation type="submission" date="2018-05" db="EMBL/GenBank/DDBJ databases">
        <authorList>
            <person name="Thind KAUR A."/>
        </authorList>
    </citation>
    <scope>NUCLEOTIDE SEQUENCE [LARGE SCALE GENOMIC DNA]</scope>
</reference>
<dbReference type="InterPro" id="IPR002156">
    <property type="entry name" value="RNaseH_domain"/>
</dbReference>
<evidence type="ECO:0000313" key="4">
    <source>
        <dbReference type="Proteomes" id="UP000280104"/>
    </source>
</evidence>
<dbReference type="Gene3D" id="3.10.10.10">
    <property type="entry name" value="HIV Type 1 Reverse Transcriptase, subunit A, domain 1"/>
    <property type="match status" value="1"/>
</dbReference>
<dbReference type="Pfam" id="PF00078">
    <property type="entry name" value="RVT_1"/>
    <property type="match status" value="1"/>
</dbReference>
<dbReference type="EMBL" id="LS480641">
    <property type="protein sequence ID" value="SPT16606.1"/>
    <property type="molecule type" value="Genomic_DNA"/>
</dbReference>
<dbReference type="GO" id="GO:0003676">
    <property type="term" value="F:nucleic acid binding"/>
    <property type="evidence" value="ECO:0007669"/>
    <property type="project" value="InterPro"/>
</dbReference>
<organism evidence="3 4">
    <name type="scientific">Triticum aestivum</name>
    <name type="common">Wheat</name>
    <dbReference type="NCBI Taxonomy" id="4565"/>
    <lineage>
        <taxon>Eukaryota</taxon>
        <taxon>Viridiplantae</taxon>
        <taxon>Streptophyta</taxon>
        <taxon>Embryophyta</taxon>
        <taxon>Tracheophyta</taxon>
        <taxon>Spermatophyta</taxon>
        <taxon>Magnoliopsida</taxon>
        <taxon>Liliopsida</taxon>
        <taxon>Poales</taxon>
        <taxon>Poaceae</taxon>
        <taxon>BOP clade</taxon>
        <taxon>Pooideae</taxon>
        <taxon>Triticodae</taxon>
        <taxon>Triticeae</taxon>
        <taxon>Triticinae</taxon>
        <taxon>Triticum</taxon>
    </lineage>
</organism>
<feature type="compositionally biased region" description="Low complexity" evidence="1">
    <location>
        <begin position="695"/>
        <end position="706"/>
    </location>
</feature>
<dbReference type="Proteomes" id="UP000280104">
    <property type="component" value="Chromosome II"/>
</dbReference>
<dbReference type="SUPFAM" id="SSF56672">
    <property type="entry name" value="DNA/RNA polymerases"/>
    <property type="match status" value="1"/>
</dbReference>
<evidence type="ECO:0000259" key="2">
    <source>
        <dbReference type="PROSITE" id="PS50994"/>
    </source>
</evidence>
<dbReference type="InterPro" id="IPR043128">
    <property type="entry name" value="Rev_trsase/Diguanyl_cyclase"/>
</dbReference>
<dbReference type="PANTHER" id="PTHR48475:SF1">
    <property type="entry name" value="RNASE H TYPE-1 DOMAIN-CONTAINING PROTEIN"/>
    <property type="match status" value="1"/>
</dbReference>
<dbReference type="GO" id="GO:0004523">
    <property type="term" value="F:RNA-DNA hybrid ribonuclease activity"/>
    <property type="evidence" value="ECO:0007669"/>
    <property type="project" value="InterPro"/>
</dbReference>
<protein>
    <recommendedName>
        <fullName evidence="2">Integrase catalytic domain-containing protein</fullName>
    </recommendedName>
</protein>
<dbReference type="Pfam" id="PF17919">
    <property type="entry name" value="RT_RNaseH_2"/>
    <property type="match status" value="1"/>
</dbReference>
<dbReference type="Gene3D" id="3.30.420.10">
    <property type="entry name" value="Ribonuclease H-like superfamily/Ribonuclease H"/>
    <property type="match status" value="2"/>
</dbReference>
<feature type="domain" description="Integrase catalytic" evidence="2">
    <location>
        <begin position="879"/>
        <end position="1001"/>
    </location>
</feature>
<dbReference type="FunFam" id="3.30.70.270:FF:000020">
    <property type="entry name" value="Transposon Tf2-6 polyprotein-like Protein"/>
    <property type="match status" value="1"/>
</dbReference>
<sequence length="1001" mass="110410">MEKLNIKAKQLMPRRTVLHGIVPGLSCSPIGKIKMDVLFGDKDHFRREAIWFEVVDLESPYHAFLGRPALAMFMAVPHYAYLKMKMPSSKGIITVAGDYKKSIECAAASSRLAESLVVAEEKKMLERVVAMAGKQPALSPNPKDYDAQGSFQPAKETKKIPLDPENPERFAVIGANLDRYHQIKLDPTDRLKTAFITPFGAFCYLTMTFGLRNAGATFQRCMQKCLLKQLGRNAHVYVDDIVVKTEKRGSLLEDLKETFANLRRFQIKLNPEKCVFGVPAGQLLGFLVSERGIECNPVKIKAIEKMEIPTKLRDVQKFTGCLASLNRFIRRLGEKALPLYRLMKKSTHFEWNDQADQAFHELKKMLTTPPVLAAPTEKEPMLLYIAATSRVVSTVVVVQRSEEGRAQLVQRPVYYLSKVLSSSKQNYPHYQKMCYGVYFAAKMLKPYFQEHAITVVCTTPLAEIIGSRDASGRVAKWAIALAPYTIFYQPRTAIKSQALADFLVDWAETQYLPPAPDSTHWRMHFDGSKMRTGLGAGIVLTSLKGDKLRYMLQIHFAASNNVAEYEALIHRLRLAKELGIRRILCYGDLDLVVQQSSGDWDAKDANMASYRFLVQQISGYFEGCEFLHVPRADNDQADALARIGSTRQAIPTGVSLQRLLKPSIKPSPESDSIFVPPAPDAGGSDWRNPAGGTGTSTTGPGTAVVTLGSVTSEPGPGTAAVGPGTAATQEAMADSNPPPPNPPTRVMVAVVTVEEVTAPSWAQPILKFLVNRELPADEISTRLVQRRAGAYAIINRELVKRSVTGVFQRCVEPEKGVTILKDVHQGECGHHAASVSLVAKAFRHGFFWPTALEDAKEIVKSCKGCQVFSSKQHLTASALKTIPLTWPFPVWGLDRVGPFKTARGGLTHLLVAVDKFTKWIEAKPIKKLNGPTAMTFIADITTRYGVPHSIITDNGTNFAKGALARFCATQGIRLDLESVAHPQSNGQVERANGLILSGIKP</sequence>
<dbReference type="AlphaFoldDB" id="A0A7H4LDB8"/>
<evidence type="ECO:0000313" key="3">
    <source>
        <dbReference type="EMBL" id="SPT16606.1"/>
    </source>
</evidence>
<dbReference type="Pfam" id="PF13456">
    <property type="entry name" value="RVT_3"/>
    <property type="match status" value="1"/>
</dbReference>
<dbReference type="InterPro" id="IPR012337">
    <property type="entry name" value="RNaseH-like_sf"/>
</dbReference>